<dbReference type="PIRSF" id="PIRSF016195">
    <property type="entry name" value="UCP016195"/>
    <property type="match status" value="1"/>
</dbReference>
<dbReference type="EnsemblBacteria" id="CAM09097">
    <property type="protein sequence ID" value="CAM09097"/>
    <property type="gene ID" value="NMA1989"/>
</dbReference>
<sequence length="172" mass="20428">MKDSLMDAFDFFMQGNFKKIATEQGLDRKYFIFQYIVCNLSAISSFCLMKIIHTYTILYILIAVIGIINGFLLRSKVLSIVKNKQKFLSDMFPLEMPFFFVEYKIPILARFLNRGMKWLYLPSFFCLVAICFSIYILNEEGGWMPYFACYWFGLCYPVSTYYVFLSRDYKHI</sequence>
<dbReference type="AlphaFoldDB" id="A0A0U1RK41"/>
<dbReference type="InterPro" id="IPR014478">
    <property type="entry name" value="UCP016195"/>
</dbReference>
<dbReference type="KEGG" id="nma:NMA1989"/>
<dbReference type="Proteomes" id="UP000000626">
    <property type="component" value="Chromosome"/>
</dbReference>
<keyword evidence="1" id="KW-1133">Transmembrane helix</keyword>
<keyword evidence="1" id="KW-0812">Transmembrane</keyword>
<dbReference type="EMBL" id="AL157959">
    <property type="protein sequence ID" value="CAM09097.1"/>
    <property type="molecule type" value="Genomic_DNA"/>
</dbReference>
<evidence type="ECO:0000313" key="3">
    <source>
        <dbReference type="Proteomes" id="UP000000626"/>
    </source>
</evidence>
<name>A0A0U1RK41_NEIMA</name>
<feature type="transmembrane region" description="Helical" evidence="1">
    <location>
        <begin position="118"/>
        <end position="137"/>
    </location>
</feature>
<organism evidence="2 3">
    <name type="scientific">Neisseria meningitidis serogroup A / serotype 4A (strain DSM 15465 / Z2491)</name>
    <dbReference type="NCBI Taxonomy" id="122587"/>
    <lineage>
        <taxon>Bacteria</taxon>
        <taxon>Pseudomonadati</taxon>
        <taxon>Pseudomonadota</taxon>
        <taxon>Betaproteobacteria</taxon>
        <taxon>Neisseriales</taxon>
        <taxon>Neisseriaceae</taxon>
        <taxon>Neisseria</taxon>
    </lineage>
</organism>
<evidence type="ECO:0000313" key="2">
    <source>
        <dbReference type="EMBL" id="CAM09097.1"/>
    </source>
</evidence>
<feature type="transmembrane region" description="Helical" evidence="1">
    <location>
        <begin position="143"/>
        <end position="164"/>
    </location>
</feature>
<gene>
    <name evidence="2" type="ordered locus">NMA1989</name>
</gene>
<feature type="transmembrane region" description="Helical" evidence="1">
    <location>
        <begin position="57"/>
        <end position="74"/>
    </location>
</feature>
<protein>
    <submittedName>
        <fullName evidence="2">Hypothetical integral membrane protein</fullName>
    </submittedName>
</protein>
<reference evidence="2 3" key="1">
    <citation type="journal article" date="2000" name="Nature">
        <title>Complete DNA sequence of a serogroup A strain of Neisseria meningitidis Z2491.</title>
        <authorList>
            <person name="Parkhill J."/>
            <person name="Achtman M."/>
            <person name="James K.D."/>
            <person name="Bentley S.D."/>
            <person name="Churcher C."/>
            <person name="Klee S.R."/>
            <person name="Morelli G."/>
            <person name="Basham D."/>
            <person name="Brown D."/>
            <person name="Chillingworth T."/>
            <person name="Davies R.M."/>
            <person name="Davis P."/>
            <person name="Devlin K."/>
            <person name="Feltwell T."/>
            <person name="Hamlin N."/>
            <person name="Holroyd S."/>
            <person name="Jagels K."/>
            <person name="Leather S."/>
            <person name="Moule S."/>
            <person name="Mungall K."/>
            <person name="Quail M.A."/>
            <person name="Rajandream M.A."/>
            <person name="Rutherford K.M."/>
            <person name="Simmonds M."/>
            <person name="Skelton J."/>
            <person name="Whitehead S."/>
            <person name="Spratt B.G."/>
            <person name="Barrell B.G."/>
        </authorList>
    </citation>
    <scope>NUCLEOTIDE SEQUENCE [LARGE SCALE GENOMIC DNA]</scope>
    <source>
        <strain evidence="3">DSM 15465 / Z2491</strain>
    </source>
</reference>
<evidence type="ECO:0000256" key="1">
    <source>
        <dbReference type="SAM" id="Phobius"/>
    </source>
</evidence>
<keyword evidence="1" id="KW-0472">Membrane</keyword>
<accession>A0A0U1RK41</accession>
<dbReference type="HOGENOM" id="CLU_1584730_0_0_4"/>
<proteinExistence type="predicted"/>